<dbReference type="InterPro" id="IPR058240">
    <property type="entry name" value="rSAM_sf"/>
</dbReference>
<feature type="domain" description="Radical SAM core" evidence="5">
    <location>
        <begin position="48"/>
        <end position="252"/>
    </location>
</feature>
<keyword evidence="1" id="KW-0949">S-adenosyl-L-methionine</keyword>
<accession>A0A5D0NI83</accession>
<dbReference type="Pfam" id="PF04055">
    <property type="entry name" value="Radical_SAM"/>
    <property type="match status" value="1"/>
</dbReference>
<name>A0A5D0NI83_9ACTN</name>
<evidence type="ECO:0000256" key="3">
    <source>
        <dbReference type="ARBA" id="ARBA00023004"/>
    </source>
</evidence>
<dbReference type="AlphaFoldDB" id="A0A5D0NI83"/>
<evidence type="ECO:0000256" key="4">
    <source>
        <dbReference type="ARBA" id="ARBA00023014"/>
    </source>
</evidence>
<dbReference type="InterPro" id="IPR013785">
    <property type="entry name" value="Aldolase_TIM"/>
</dbReference>
<evidence type="ECO:0000259" key="5">
    <source>
        <dbReference type="PROSITE" id="PS51918"/>
    </source>
</evidence>
<dbReference type="Gene3D" id="3.20.20.70">
    <property type="entry name" value="Aldolase class I"/>
    <property type="match status" value="1"/>
</dbReference>
<evidence type="ECO:0000313" key="6">
    <source>
        <dbReference type="EMBL" id="TYB43901.1"/>
    </source>
</evidence>
<dbReference type="PANTHER" id="PTHR11228">
    <property type="entry name" value="RADICAL SAM DOMAIN PROTEIN"/>
    <property type="match status" value="1"/>
</dbReference>
<keyword evidence="4" id="KW-0411">Iron-sulfur</keyword>
<evidence type="ECO:0000256" key="2">
    <source>
        <dbReference type="ARBA" id="ARBA00022723"/>
    </source>
</evidence>
<dbReference type="Proteomes" id="UP000323380">
    <property type="component" value="Unassembled WGS sequence"/>
</dbReference>
<keyword evidence="2" id="KW-0479">Metal-binding</keyword>
<organism evidence="6 7">
    <name type="scientific">Actinomadura chibensis</name>
    <dbReference type="NCBI Taxonomy" id="392828"/>
    <lineage>
        <taxon>Bacteria</taxon>
        <taxon>Bacillati</taxon>
        <taxon>Actinomycetota</taxon>
        <taxon>Actinomycetes</taxon>
        <taxon>Streptosporangiales</taxon>
        <taxon>Thermomonosporaceae</taxon>
        <taxon>Actinomadura</taxon>
    </lineage>
</organism>
<dbReference type="PANTHER" id="PTHR11228:SF7">
    <property type="entry name" value="PQQA PEPTIDE CYCLASE"/>
    <property type="match status" value="1"/>
</dbReference>
<sequence>MRAVPERWHSGADDVQGPSIQSWVHLFDRVSGLNVLLDDVQVRPEQVSRAPRYVSVALTNACELRCAYCYAPKQAAALDVDRVVAWAVELDGAGCLGVGFGGGEPTAHRGFAQLCARVAESTSMAVTFTTHGHRLTPGLAHALRGSVHFARLSVDGVGGIYERLRGRPFTAVVSAAALLRSVAPIGINTVVNSDTIGVLDDLAEFAVDVGASELLLLPEQPTAATPGISDADTERLVRWIRTARPGVRLAISRSGLETSVSAVEVIPGERALDAHMHVDATGVLRPHAYAPQGTLIEGSILDAVQALREAA</sequence>
<dbReference type="STRING" id="1220554.GCA_001552135_05059"/>
<gene>
    <name evidence="6" type="ORF">FXF69_23300</name>
</gene>
<keyword evidence="7" id="KW-1185">Reference proteome</keyword>
<proteinExistence type="predicted"/>
<keyword evidence="3" id="KW-0408">Iron</keyword>
<protein>
    <submittedName>
        <fullName evidence="6">Radical SAM protein</fullName>
    </submittedName>
</protein>
<comment type="caution">
    <text evidence="6">The sequence shown here is derived from an EMBL/GenBank/DDBJ whole genome shotgun (WGS) entry which is preliminary data.</text>
</comment>
<dbReference type="SUPFAM" id="SSF102114">
    <property type="entry name" value="Radical SAM enzymes"/>
    <property type="match status" value="1"/>
</dbReference>
<dbReference type="GO" id="GO:0046872">
    <property type="term" value="F:metal ion binding"/>
    <property type="evidence" value="ECO:0007669"/>
    <property type="project" value="UniProtKB-KW"/>
</dbReference>
<dbReference type="SFLD" id="SFLDS00029">
    <property type="entry name" value="Radical_SAM"/>
    <property type="match status" value="1"/>
</dbReference>
<dbReference type="EMBL" id="VSFG01000005">
    <property type="protein sequence ID" value="TYB43901.1"/>
    <property type="molecule type" value="Genomic_DNA"/>
</dbReference>
<dbReference type="SFLD" id="SFLDG01067">
    <property type="entry name" value="SPASM/twitch_domain_containing"/>
    <property type="match status" value="1"/>
</dbReference>
<dbReference type="InterPro" id="IPR007197">
    <property type="entry name" value="rSAM"/>
</dbReference>
<dbReference type="GO" id="GO:0051536">
    <property type="term" value="F:iron-sulfur cluster binding"/>
    <property type="evidence" value="ECO:0007669"/>
    <property type="project" value="UniProtKB-KW"/>
</dbReference>
<dbReference type="GO" id="GO:0003824">
    <property type="term" value="F:catalytic activity"/>
    <property type="evidence" value="ECO:0007669"/>
    <property type="project" value="InterPro"/>
</dbReference>
<reference evidence="6 7" key="1">
    <citation type="submission" date="2019-08" db="EMBL/GenBank/DDBJ databases">
        <title>Actinomadura sp. nov. CYP1-5 isolated from mountain soil.</title>
        <authorList>
            <person name="Songsumanus A."/>
            <person name="Kuncharoen N."/>
            <person name="Kudo T."/>
            <person name="Yuki M."/>
            <person name="Igarashi Y."/>
            <person name="Tanasupawat S."/>
        </authorList>
    </citation>
    <scope>NUCLEOTIDE SEQUENCE [LARGE SCALE GENOMIC DNA]</scope>
    <source>
        <strain evidence="6 7">JCM 14158</strain>
    </source>
</reference>
<evidence type="ECO:0000313" key="7">
    <source>
        <dbReference type="Proteomes" id="UP000323380"/>
    </source>
</evidence>
<dbReference type="InterPro" id="IPR050377">
    <property type="entry name" value="Radical_SAM_PqqE_MftC-like"/>
</dbReference>
<evidence type="ECO:0000256" key="1">
    <source>
        <dbReference type="ARBA" id="ARBA00022691"/>
    </source>
</evidence>
<dbReference type="PROSITE" id="PS51918">
    <property type="entry name" value="RADICAL_SAM"/>
    <property type="match status" value="1"/>
</dbReference>